<keyword evidence="2 7" id="KW-0813">Transport</keyword>
<dbReference type="SUPFAM" id="SSF161098">
    <property type="entry name" value="MetI-like"/>
    <property type="match status" value="1"/>
</dbReference>
<feature type="transmembrane region" description="Helical" evidence="7">
    <location>
        <begin position="184"/>
        <end position="209"/>
    </location>
</feature>
<evidence type="ECO:0000256" key="7">
    <source>
        <dbReference type="RuleBase" id="RU363032"/>
    </source>
</evidence>
<sequence>MKSFIRKSKKNGLIRYIILTVMAIYTLFPISFLVINSFKSQSEIVKTPLALPKSLNFTYIINAIKEIDLANSIWLTVLITVVAVTLIVIISSSVAWMMVRYKSNVSSFMLLFFTSSMLIPFQAVMYPLISLFDNVGLKNVVGLILMYGGFGMSMSIFLYHGFMKSVPVALEEAAIIDGASVFQVYFKVIMPLVRPTTMTVIIMNAMWIWNDYLLPFLVIGNGEQKTLTLSIYFAKIQSGQYGNAWDLIFPAVLITIIPIIILFLILQKNIIRGISDGAVK</sequence>
<protein>
    <submittedName>
        <fullName evidence="9">Sugar ABC transporter permease</fullName>
    </submittedName>
</protein>
<dbReference type="PROSITE" id="PS50928">
    <property type="entry name" value="ABC_TM1"/>
    <property type="match status" value="1"/>
</dbReference>
<keyword evidence="5 7" id="KW-1133">Transmembrane helix</keyword>
<dbReference type="AlphaFoldDB" id="A0A679I9A8"/>
<evidence type="ECO:0000313" key="10">
    <source>
        <dbReference type="Proteomes" id="UP000502998"/>
    </source>
</evidence>
<feature type="transmembrane region" description="Helical" evidence="7">
    <location>
        <begin position="12"/>
        <end position="35"/>
    </location>
</feature>
<dbReference type="Gene3D" id="1.10.3720.10">
    <property type="entry name" value="MetI-like"/>
    <property type="match status" value="1"/>
</dbReference>
<evidence type="ECO:0000313" key="9">
    <source>
        <dbReference type="EMBL" id="BCA86208.1"/>
    </source>
</evidence>
<dbReference type="KEGG" id="esg:EsVE80_17310"/>
<evidence type="ECO:0000256" key="6">
    <source>
        <dbReference type="ARBA" id="ARBA00023136"/>
    </source>
</evidence>
<reference evidence="9 10" key="1">
    <citation type="submission" date="2020-02" db="EMBL/GenBank/DDBJ databases">
        <title>Characterization of vanA genotype vancomycin-resistant Enterococcus saigonensis VE80.</title>
        <authorList>
            <person name="Harada T."/>
            <person name="Motooka D."/>
            <person name="Nakamura S."/>
            <person name="Yamamoto Y."/>
            <person name="Kawahara R."/>
            <person name="Kawatsu K."/>
        </authorList>
    </citation>
    <scope>NUCLEOTIDE SEQUENCE [LARGE SCALE GENOMIC DNA]</scope>
    <source>
        <strain evidence="9 10">VE80</strain>
    </source>
</reference>
<organism evidence="9 10">
    <name type="scientific">Enterococcus saigonensis</name>
    <dbReference type="NCBI Taxonomy" id="1805431"/>
    <lineage>
        <taxon>Bacteria</taxon>
        <taxon>Bacillati</taxon>
        <taxon>Bacillota</taxon>
        <taxon>Bacilli</taxon>
        <taxon>Lactobacillales</taxon>
        <taxon>Enterococcaceae</taxon>
        <taxon>Enterococcus</taxon>
    </lineage>
</organism>
<dbReference type="GO" id="GO:0005886">
    <property type="term" value="C:plasma membrane"/>
    <property type="evidence" value="ECO:0007669"/>
    <property type="project" value="UniProtKB-SubCell"/>
</dbReference>
<dbReference type="Proteomes" id="UP000502998">
    <property type="component" value="Chromosome"/>
</dbReference>
<evidence type="ECO:0000256" key="4">
    <source>
        <dbReference type="ARBA" id="ARBA00022692"/>
    </source>
</evidence>
<dbReference type="InterPro" id="IPR035906">
    <property type="entry name" value="MetI-like_sf"/>
</dbReference>
<dbReference type="Pfam" id="PF00528">
    <property type="entry name" value="BPD_transp_1"/>
    <property type="match status" value="1"/>
</dbReference>
<name>A0A679I9A8_9ENTE</name>
<comment type="subcellular location">
    <subcellularLocation>
        <location evidence="1 7">Cell membrane</location>
        <topology evidence="1 7">Multi-pass membrane protein</topology>
    </subcellularLocation>
</comment>
<feature type="transmembrane region" description="Helical" evidence="7">
    <location>
        <begin position="73"/>
        <end position="96"/>
    </location>
</feature>
<dbReference type="EMBL" id="AP022822">
    <property type="protein sequence ID" value="BCA86208.1"/>
    <property type="molecule type" value="Genomic_DNA"/>
</dbReference>
<accession>A0A679I9A8</accession>
<keyword evidence="4 7" id="KW-0812">Transmembrane</keyword>
<keyword evidence="3" id="KW-1003">Cell membrane</keyword>
<evidence type="ECO:0000256" key="2">
    <source>
        <dbReference type="ARBA" id="ARBA00022448"/>
    </source>
</evidence>
<dbReference type="PANTHER" id="PTHR43744">
    <property type="entry name" value="ABC TRANSPORTER PERMEASE PROTEIN MG189-RELATED-RELATED"/>
    <property type="match status" value="1"/>
</dbReference>
<dbReference type="CDD" id="cd06261">
    <property type="entry name" value="TM_PBP2"/>
    <property type="match status" value="1"/>
</dbReference>
<evidence type="ECO:0000256" key="3">
    <source>
        <dbReference type="ARBA" id="ARBA00022475"/>
    </source>
</evidence>
<feature type="transmembrane region" description="Helical" evidence="7">
    <location>
        <begin position="247"/>
        <end position="266"/>
    </location>
</feature>
<proteinExistence type="inferred from homology"/>
<dbReference type="InterPro" id="IPR000515">
    <property type="entry name" value="MetI-like"/>
</dbReference>
<evidence type="ECO:0000259" key="8">
    <source>
        <dbReference type="PROSITE" id="PS50928"/>
    </source>
</evidence>
<dbReference type="PANTHER" id="PTHR43744:SF8">
    <property type="entry name" value="SN-GLYCEROL-3-PHOSPHATE TRANSPORT SYSTEM PERMEASE PROTEIN UGPE"/>
    <property type="match status" value="1"/>
</dbReference>
<dbReference type="GO" id="GO:0055085">
    <property type="term" value="P:transmembrane transport"/>
    <property type="evidence" value="ECO:0007669"/>
    <property type="project" value="InterPro"/>
</dbReference>
<dbReference type="RefSeq" id="WP_173103390.1">
    <property type="nucleotide sequence ID" value="NZ_AP022822.1"/>
</dbReference>
<feature type="domain" description="ABC transmembrane type-1" evidence="8">
    <location>
        <begin position="73"/>
        <end position="266"/>
    </location>
</feature>
<evidence type="ECO:0000256" key="1">
    <source>
        <dbReference type="ARBA" id="ARBA00004651"/>
    </source>
</evidence>
<keyword evidence="6 7" id="KW-0472">Membrane</keyword>
<gene>
    <name evidence="9" type="ORF">EsVE80_17310</name>
</gene>
<feature type="transmembrane region" description="Helical" evidence="7">
    <location>
        <begin position="141"/>
        <end position="163"/>
    </location>
</feature>
<feature type="transmembrane region" description="Helical" evidence="7">
    <location>
        <begin position="108"/>
        <end position="129"/>
    </location>
</feature>
<comment type="similarity">
    <text evidence="7">Belongs to the binding-protein-dependent transport system permease family.</text>
</comment>
<evidence type="ECO:0000256" key="5">
    <source>
        <dbReference type="ARBA" id="ARBA00022989"/>
    </source>
</evidence>
<keyword evidence="10" id="KW-1185">Reference proteome</keyword>